<reference evidence="3" key="2">
    <citation type="submission" date="2020-09" db="EMBL/GenBank/DDBJ databases">
        <authorList>
            <person name="Sun Q."/>
            <person name="Kim S."/>
        </authorList>
    </citation>
    <scope>NUCLEOTIDE SEQUENCE</scope>
    <source>
        <strain evidence="3">KCTC 32513</strain>
    </source>
</reference>
<comment type="caution">
    <text evidence="3">The sequence shown here is derived from an EMBL/GenBank/DDBJ whole genome shotgun (WGS) entry which is preliminary data.</text>
</comment>
<dbReference type="Proteomes" id="UP000634004">
    <property type="component" value="Unassembled WGS sequence"/>
</dbReference>
<keyword evidence="2" id="KW-0732">Signal</keyword>
<evidence type="ECO:0000313" key="4">
    <source>
        <dbReference type="Proteomes" id="UP000634004"/>
    </source>
</evidence>
<organism evidence="3 4">
    <name type="scientific">Algimonas arctica</name>
    <dbReference type="NCBI Taxonomy" id="1479486"/>
    <lineage>
        <taxon>Bacteria</taxon>
        <taxon>Pseudomonadati</taxon>
        <taxon>Pseudomonadota</taxon>
        <taxon>Alphaproteobacteria</taxon>
        <taxon>Maricaulales</taxon>
        <taxon>Robiginitomaculaceae</taxon>
        <taxon>Algimonas</taxon>
    </lineage>
</organism>
<feature type="chain" id="PRO_5035210316" description="FecR protein domain-containing protein" evidence="2">
    <location>
        <begin position="29"/>
        <end position="328"/>
    </location>
</feature>
<evidence type="ECO:0000256" key="2">
    <source>
        <dbReference type="SAM" id="SignalP"/>
    </source>
</evidence>
<accession>A0A8J3G3P7</accession>
<sequence length="328" mass="33786">MITSLKISSAATVLALLSTFVCTAPSYAQDTVGRNSAIKGSVTIQSVGEDIRSAAVKDDIFLGDDIGSAADSSLQILLLDETVFTVGASAQLTIDEFVYDPSSNGNKMSASIKKGMFRFMSGNISKTDPQNVELNTPVASLGIRGTIVEGFVGPEAVKLAIFLGIIDPSDLTGTDGASIIVLRGPGPRNGGSDAEGVVEVITNKGTVLLDSPGESVFVPGVDVEPKIFELPQAGFAAFSAQIRNEPKGSPPPKPSFSVPAMPPASPPPPPAVDIGVGPSRGGPVGRGGEPIGNEDFDPLIDIDGAIEEPEDEGGCTFIFECSENPDPN</sequence>
<gene>
    <name evidence="3" type="ORF">GCM10009069_28920</name>
</gene>
<dbReference type="AlphaFoldDB" id="A0A8J3G3P7"/>
<keyword evidence="4" id="KW-1185">Reference proteome</keyword>
<dbReference type="RefSeq" id="WP_189499603.1">
    <property type="nucleotide sequence ID" value="NZ_BMZH01000021.1"/>
</dbReference>
<feature type="compositionally biased region" description="Pro residues" evidence="1">
    <location>
        <begin position="248"/>
        <end position="271"/>
    </location>
</feature>
<protein>
    <recommendedName>
        <fullName evidence="5">FecR protein domain-containing protein</fullName>
    </recommendedName>
</protein>
<feature type="compositionally biased region" description="Gly residues" evidence="1">
    <location>
        <begin position="278"/>
        <end position="290"/>
    </location>
</feature>
<name>A0A8J3G3P7_9PROT</name>
<dbReference type="PANTHER" id="PTHR38731:SF1">
    <property type="entry name" value="FECR PROTEIN DOMAIN-CONTAINING PROTEIN"/>
    <property type="match status" value="1"/>
</dbReference>
<reference evidence="3" key="1">
    <citation type="journal article" date="2014" name="Int. J. Syst. Evol. Microbiol.">
        <title>Complete genome sequence of Corynebacterium casei LMG S-19264T (=DSM 44701T), isolated from a smear-ripened cheese.</title>
        <authorList>
            <consortium name="US DOE Joint Genome Institute (JGI-PGF)"/>
            <person name="Walter F."/>
            <person name="Albersmeier A."/>
            <person name="Kalinowski J."/>
            <person name="Ruckert C."/>
        </authorList>
    </citation>
    <scope>NUCLEOTIDE SEQUENCE</scope>
    <source>
        <strain evidence="3">KCTC 32513</strain>
    </source>
</reference>
<evidence type="ECO:0000313" key="3">
    <source>
        <dbReference type="EMBL" id="GHB04552.1"/>
    </source>
</evidence>
<evidence type="ECO:0000256" key="1">
    <source>
        <dbReference type="SAM" id="MobiDB-lite"/>
    </source>
</evidence>
<evidence type="ECO:0008006" key="5">
    <source>
        <dbReference type="Google" id="ProtNLM"/>
    </source>
</evidence>
<proteinExistence type="predicted"/>
<feature type="signal peptide" evidence="2">
    <location>
        <begin position="1"/>
        <end position="28"/>
    </location>
</feature>
<feature type="region of interest" description="Disordered" evidence="1">
    <location>
        <begin position="243"/>
        <end position="299"/>
    </location>
</feature>
<dbReference type="PANTHER" id="PTHR38731">
    <property type="entry name" value="LIPL45-RELATED LIPOPROTEIN-RELATED"/>
    <property type="match status" value="1"/>
</dbReference>
<dbReference type="EMBL" id="BMZH01000021">
    <property type="protein sequence ID" value="GHB04552.1"/>
    <property type="molecule type" value="Genomic_DNA"/>
</dbReference>